<dbReference type="FunFam" id="3.40.50.300:FF:001790">
    <property type="entry name" value="Protein translocase subunit SecA"/>
    <property type="match status" value="1"/>
</dbReference>
<comment type="similarity">
    <text evidence="2 15 16">Belongs to the SecA family.</text>
</comment>
<dbReference type="Gene3D" id="1.10.3060.10">
    <property type="entry name" value="Helical scaffold and wing domains of SecA"/>
    <property type="match status" value="1"/>
</dbReference>
<dbReference type="InterPro" id="IPR000185">
    <property type="entry name" value="SecA"/>
</dbReference>
<dbReference type="SUPFAM" id="SSF52540">
    <property type="entry name" value="P-loop containing nucleoside triphosphate hydrolases"/>
    <property type="match status" value="2"/>
</dbReference>
<dbReference type="AlphaFoldDB" id="A0A286GJK1"/>
<keyword evidence="8 15" id="KW-0547">Nucleotide-binding</keyword>
<evidence type="ECO:0000256" key="14">
    <source>
        <dbReference type="ARBA" id="ARBA00023136"/>
    </source>
</evidence>
<evidence type="ECO:0000256" key="10">
    <source>
        <dbReference type="ARBA" id="ARBA00022840"/>
    </source>
</evidence>
<feature type="domain" description="Helicase C-terminal" evidence="19">
    <location>
        <begin position="421"/>
        <end position="622"/>
    </location>
</feature>
<keyword evidence="9" id="KW-0862">Zinc</keyword>
<dbReference type="RefSeq" id="WP_097279362.1">
    <property type="nucleotide sequence ID" value="NZ_OCNJ01000004.1"/>
</dbReference>
<feature type="region of interest" description="Disordered" evidence="17">
    <location>
        <begin position="822"/>
        <end position="910"/>
    </location>
</feature>
<dbReference type="FunFam" id="3.40.50.300:FF:000334">
    <property type="entry name" value="Protein translocase subunit SecA"/>
    <property type="match status" value="1"/>
</dbReference>
<dbReference type="FunFam" id="3.90.1440.10:FF:000001">
    <property type="entry name" value="Preprotein translocase subunit SecA"/>
    <property type="match status" value="1"/>
</dbReference>
<dbReference type="GO" id="GO:0005524">
    <property type="term" value="F:ATP binding"/>
    <property type="evidence" value="ECO:0007669"/>
    <property type="project" value="UniProtKB-UniRule"/>
</dbReference>
<dbReference type="FunFam" id="1.10.3060.10:FF:000003">
    <property type="entry name" value="Protein translocase subunit SecA"/>
    <property type="match status" value="1"/>
</dbReference>
<dbReference type="NCBIfam" id="NF009538">
    <property type="entry name" value="PRK12904.1"/>
    <property type="match status" value="1"/>
</dbReference>
<dbReference type="InterPro" id="IPR004027">
    <property type="entry name" value="SEC_C_motif"/>
</dbReference>
<comment type="function">
    <text evidence="15">Part of the Sec protein translocase complex. Interacts with the SecYEG preprotein conducting channel. Has a central role in coupling the hydrolysis of ATP to the transfer of proteins into and across the cell membrane, serving both as a receptor for the preprotein-SecB complex and as an ATP-driven molecular motor driving the stepwise translocation of polypeptide chains across the membrane.</text>
</comment>
<evidence type="ECO:0000256" key="7">
    <source>
        <dbReference type="ARBA" id="ARBA00022723"/>
    </source>
</evidence>
<dbReference type="SMART" id="SM00958">
    <property type="entry name" value="SecA_PP_bind"/>
    <property type="match status" value="1"/>
</dbReference>
<dbReference type="InterPro" id="IPR036266">
    <property type="entry name" value="SecA_Wing/Scaffold_sf"/>
</dbReference>
<dbReference type="PANTHER" id="PTHR30612">
    <property type="entry name" value="SECA INNER MEMBRANE COMPONENT OF SEC PROTEIN SECRETION SYSTEM"/>
    <property type="match status" value="1"/>
</dbReference>
<evidence type="ECO:0000256" key="16">
    <source>
        <dbReference type="RuleBase" id="RU003874"/>
    </source>
</evidence>
<feature type="binding site" evidence="15">
    <location>
        <position position="500"/>
    </location>
    <ligand>
        <name>ATP</name>
        <dbReference type="ChEBI" id="CHEBI:30616"/>
    </ligand>
</feature>
<dbReference type="PROSITE" id="PS51192">
    <property type="entry name" value="HELICASE_ATP_BIND_1"/>
    <property type="match status" value="1"/>
</dbReference>
<evidence type="ECO:0000313" key="21">
    <source>
        <dbReference type="EMBL" id="SOD95698.1"/>
    </source>
</evidence>
<evidence type="ECO:0000256" key="6">
    <source>
        <dbReference type="ARBA" id="ARBA00022519"/>
    </source>
</evidence>
<dbReference type="GO" id="GO:0008564">
    <property type="term" value="F:protein-exporting ATPase activity"/>
    <property type="evidence" value="ECO:0007669"/>
    <property type="project" value="UniProtKB-EC"/>
</dbReference>
<dbReference type="InterPro" id="IPR011116">
    <property type="entry name" value="SecA_Wing/Scaffold"/>
</dbReference>
<dbReference type="SUPFAM" id="SSF81886">
    <property type="entry name" value="Helical scaffold and wing domains of SecA"/>
    <property type="match status" value="1"/>
</dbReference>
<comment type="subcellular location">
    <subcellularLocation>
        <location evidence="15">Cell membrane</location>
        <topology evidence="15">Peripheral membrane protein</topology>
        <orientation evidence="15">Cytoplasmic side</orientation>
    </subcellularLocation>
    <subcellularLocation>
        <location evidence="15">Cytoplasm</location>
    </subcellularLocation>
    <text evidence="15">Distribution is 50-50.</text>
</comment>
<feature type="domain" description="SecA family profile" evidence="20">
    <location>
        <begin position="3"/>
        <end position="614"/>
    </location>
</feature>
<dbReference type="InterPro" id="IPR036670">
    <property type="entry name" value="SecA_X-link_sf"/>
</dbReference>
<dbReference type="PANTHER" id="PTHR30612:SF0">
    <property type="entry name" value="CHLOROPLAST PROTEIN-TRANSPORTING ATPASE"/>
    <property type="match status" value="1"/>
</dbReference>
<dbReference type="GO" id="GO:0005829">
    <property type="term" value="C:cytosol"/>
    <property type="evidence" value="ECO:0007669"/>
    <property type="project" value="TreeGrafter"/>
</dbReference>
<feature type="compositionally biased region" description="Basic and acidic residues" evidence="17">
    <location>
        <begin position="838"/>
        <end position="851"/>
    </location>
</feature>
<keyword evidence="3 15" id="KW-0813">Transport</keyword>
<evidence type="ECO:0000256" key="4">
    <source>
        <dbReference type="ARBA" id="ARBA00022475"/>
    </source>
</evidence>
<keyword evidence="6" id="KW-0997">Cell inner membrane</keyword>
<keyword evidence="4 15" id="KW-1003">Cell membrane</keyword>
<reference evidence="21 22" key="1">
    <citation type="submission" date="2017-09" db="EMBL/GenBank/DDBJ databases">
        <authorList>
            <person name="Ehlers B."/>
            <person name="Leendertz F.H."/>
        </authorList>
    </citation>
    <scope>NUCLEOTIDE SEQUENCE [LARGE SCALE GENOMIC DNA]</scope>
    <source>
        <strain evidence="21 22">USBA 140</strain>
    </source>
</reference>
<dbReference type="GO" id="GO:0017038">
    <property type="term" value="P:protein import"/>
    <property type="evidence" value="ECO:0007669"/>
    <property type="project" value="InterPro"/>
</dbReference>
<dbReference type="GO" id="GO:0065002">
    <property type="term" value="P:intracellular protein transmembrane transport"/>
    <property type="evidence" value="ECO:0007669"/>
    <property type="project" value="UniProtKB-UniRule"/>
</dbReference>
<keyword evidence="10 15" id="KW-0067">ATP-binding</keyword>
<dbReference type="HAMAP" id="MF_01382">
    <property type="entry name" value="SecA"/>
    <property type="match status" value="1"/>
</dbReference>
<dbReference type="Gene3D" id="3.90.1440.10">
    <property type="entry name" value="SecA, preprotein cross-linking domain"/>
    <property type="match status" value="1"/>
</dbReference>
<evidence type="ECO:0000256" key="9">
    <source>
        <dbReference type="ARBA" id="ARBA00022833"/>
    </source>
</evidence>
<dbReference type="InterPro" id="IPR014001">
    <property type="entry name" value="Helicase_ATP-bd"/>
</dbReference>
<name>A0A286GJK1_9PROT</name>
<dbReference type="SUPFAM" id="SSF81767">
    <property type="entry name" value="Pre-protein crosslinking domain of SecA"/>
    <property type="match status" value="1"/>
</dbReference>
<keyword evidence="12 15" id="KW-1278">Translocase</keyword>
<dbReference type="EMBL" id="OCNJ01000004">
    <property type="protein sequence ID" value="SOD95698.1"/>
    <property type="molecule type" value="Genomic_DNA"/>
</dbReference>
<dbReference type="Pfam" id="PF07517">
    <property type="entry name" value="SecA_DEAD"/>
    <property type="match status" value="1"/>
</dbReference>
<dbReference type="GO" id="GO:0005886">
    <property type="term" value="C:plasma membrane"/>
    <property type="evidence" value="ECO:0007669"/>
    <property type="project" value="UniProtKB-SubCell"/>
</dbReference>
<keyword evidence="13 15" id="KW-0811">Translocation</keyword>
<dbReference type="GO" id="GO:0031522">
    <property type="term" value="C:cell envelope Sec protein transport complex"/>
    <property type="evidence" value="ECO:0007669"/>
    <property type="project" value="TreeGrafter"/>
</dbReference>
<dbReference type="Proteomes" id="UP000219621">
    <property type="component" value="Unassembled WGS sequence"/>
</dbReference>
<evidence type="ECO:0000313" key="22">
    <source>
        <dbReference type="Proteomes" id="UP000219621"/>
    </source>
</evidence>
<evidence type="ECO:0000256" key="12">
    <source>
        <dbReference type="ARBA" id="ARBA00022967"/>
    </source>
</evidence>
<evidence type="ECO:0000256" key="11">
    <source>
        <dbReference type="ARBA" id="ARBA00022927"/>
    </source>
</evidence>
<evidence type="ECO:0000256" key="8">
    <source>
        <dbReference type="ARBA" id="ARBA00022741"/>
    </source>
</evidence>
<dbReference type="CDD" id="cd17928">
    <property type="entry name" value="DEXDc_SecA"/>
    <property type="match status" value="1"/>
</dbReference>
<feature type="binding site" evidence="15">
    <location>
        <begin position="105"/>
        <end position="109"/>
    </location>
    <ligand>
        <name>ATP</name>
        <dbReference type="ChEBI" id="CHEBI:30616"/>
    </ligand>
</feature>
<evidence type="ECO:0000256" key="3">
    <source>
        <dbReference type="ARBA" id="ARBA00022448"/>
    </source>
</evidence>
<evidence type="ECO:0000256" key="5">
    <source>
        <dbReference type="ARBA" id="ARBA00022490"/>
    </source>
</evidence>
<dbReference type="InterPro" id="IPR011130">
    <property type="entry name" value="SecA_preprotein_X-link_dom"/>
</dbReference>
<dbReference type="PROSITE" id="PS51196">
    <property type="entry name" value="SECA_MOTOR_DEAD"/>
    <property type="match status" value="1"/>
</dbReference>
<dbReference type="Gene3D" id="3.40.50.300">
    <property type="entry name" value="P-loop containing nucleotide triphosphate hydrolases"/>
    <property type="match status" value="2"/>
</dbReference>
<protein>
    <recommendedName>
        <fullName evidence="15 16">Protein translocase subunit SecA</fullName>
        <ecNumber evidence="15">7.4.2.8</ecNumber>
    </recommendedName>
</protein>
<comment type="subunit">
    <text evidence="15">Monomer and homodimer. Part of the essential Sec protein translocation apparatus which comprises SecA, SecYEG and auxiliary proteins SecDF-YajC and YidC.</text>
</comment>
<dbReference type="NCBIfam" id="TIGR00963">
    <property type="entry name" value="secA"/>
    <property type="match status" value="1"/>
</dbReference>
<dbReference type="GO" id="GO:0006605">
    <property type="term" value="P:protein targeting"/>
    <property type="evidence" value="ECO:0007669"/>
    <property type="project" value="UniProtKB-UniRule"/>
</dbReference>
<dbReference type="Pfam" id="PF21090">
    <property type="entry name" value="P-loop_SecA"/>
    <property type="match status" value="1"/>
</dbReference>
<keyword evidence="11 15" id="KW-0653">Protein transport</keyword>
<evidence type="ECO:0000259" key="20">
    <source>
        <dbReference type="PROSITE" id="PS51196"/>
    </source>
</evidence>
<dbReference type="InterPro" id="IPR044722">
    <property type="entry name" value="SecA_SF2_C"/>
</dbReference>
<dbReference type="Gene3D" id="3.10.450.50">
    <property type="match status" value="1"/>
</dbReference>
<evidence type="ECO:0000256" key="1">
    <source>
        <dbReference type="ARBA" id="ARBA00001947"/>
    </source>
</evidence>
<evidence type="ECO:0000259" key="19">
    <source>
        <dbReference type="PROSITE" id="PS51194"/>
    </source>
</evidence>
<sequence length="910" mass="101907">MIGALARRIFGTANDRIVKSLRKNVEQINALEPTIEALSDDELRGKTAEFRQRLADGATLDDLLPEAFAVVREAGKRVLGMRHFDTQMIGGMVMHQGKIAEMKTGEGKTLVATLPVYLNALSGEGVHVVTVNDYLARRDAGWMGQVYRFLGLSVGVILHELSDSERRAAYAADVTYGTNNEFGFDYLRDNMKFRLEDMVQRPFNYAIVDEVDSILVDEARTPLIISGPAEDGSALYTAVNALIPNLAEADFEKDEKARAVTFTEEGTEHMEELLRQAGLLEEGGLFDIGNVTLLHHSNQALRAHKLFTRDVDYVVKDGKVVIIDEFTGRMMEGRRYSEGLHQALEAKEGVAIQAENQTLASITFQNYFRLYPKLAGMTGTAMTEAGEFAEIYKLEVVEIPTNRPFVRDDQDDEVYRSAREKYDAIVELIEEAHKKGQPVLVGTTSIEKSEYLADLLRKKKKIQPSVLNARYHEQEAWIVAQAGLPGAVTIATNMAGRGTDIQLGGNLEMRVWRECEGLEPHTPEHDAKVAAIKADIEAKKQQALDAGGLFVIGTERHESRRIDNQLRGRSGRQGDPGASRFFLSLEDDLMRIFGSERMDSMLQRLGLKEGEAIVHPWINKALEKAQTKVEARNFEVRKNLLKFDDVMNDQRKVIYEQRRELMDAADVAQHIVDMRHETIAELVHKAIPPKAMPEQWNAKQLHEDAMRILALDLPVVEWFKEEGIAEDEIVDRVTAASDDRMAAKAANYGPDLWRMVEKSLLLQILDTVWKEHLLQLDHLRQGISLRAYAQRDPLNEYKAEAFEMFQQMLDHVRERVTQTLSHVELQTQRSPEELAQPPRRDLPMQERHDEPAQAVGAGGVPGTSAAPAGGGVATAERNPADPGTWGRVSRNEPCPCGSGKKYKHCHGALA</sequence>
<dbReference type="InterPro" id="IPR027417">
    <property type="entry name" value="P-loop_NTPase"/>
</dbReference>
<keyword evidence="5 15" id="KW-0963">Cytoplasm</keyword>
<keyword evidence="14 15" id="KW-0472">Membrane</keyword>
<feature type="binding site" evidence="15">
    <location>
        <position position="87"/>
    </location>
    <ligand>
        <name>ATP</name>
        <dbReference type="ChEBI" id="CHEBI:30616"/>
    </ligand>
</feature>
<dbReference type="GO" id="GO:0043952">
    <property type="term" value="P:protein transport by the Sec complex"/>
    <property type="evidence" value="ECO:0007669"/>
    <property type="project" value="TreeGrafter"/>
</dbReference>
<dbReference type="InterPro" id="IPR020937">
    <property type="entry name" value="SecA_CS"/>
</dbReference>
<dbReference type="InterPro" id="IPR001650">
    <property type="entry name" value="Helicase_C-like"/>
</dbReference>
<dbReference type="Pfam" id="PF07516">
    <property type="entry name" value="SecA_SW"/>
    <property type="match status" value="1"/>
</dbReference>
<evidence type="ECO:0000259" key="18">
    <source>
        <dbReference type="PROSITE" id="PS51192"/>
    </source>
</evidence>
<feature type="compositionally biased region" description="Basic residues" evidence="17">
    <location>
        <begin position="900"/>
        <end position="910"/>
    </location>
</feature>
<dbReference type="InterPro" id="IPR011115">
    <property type="entry name" value="SecA_DEAD"/>
</dbReference>
<dbReference type="Pfam" id="PF01043">
    <property type="entry name" value="SecA_PP_bind"/>
    <property type="match status" value="1"/>
</dbReference>
<keyword evidence="7" id="KW-0479">Metal-binding</keyword>
<dbReference type="GO" id="GO:0046872">
    <property type="term" value="F:metal ion binding"/>
    <property type="evidence" value="ECO:0007669"/>
    <property type="project" value="UniProtKB-KW"/>
</dbReference>
<dbReference type="OrthoDB" id="9805579at2"/>
<evidence type="ECO:0000256" key="2">
    <source>
        <dbReference type="ARBA" id="ARBA00007650"/>
    </source>
</evidence>
<keyword evidence="22" id="KW-1185">Reference proteome</keyword>
<evidence type="ECO:0000256" key="15">
    <source>
        <dbReference type="HAMAP-Rule" id="MF_01382"/>
    </source>
</evidence>
<dbReference type="PRINTS" id="PR00906">
    <property type="entry name" value="SECA"/>
</dbReference>
<gene>
    <name evidence="15" type="primary">secA</name>
    <name evidence="21" type="ORF">SAMN05421508_104428</name>
</gene>
<comment type="catalytic activity">
    <reaction evidence="15">
        <text>ATP + H2O + cellular proteinSide 1 = ADP + phosphate + cellular proteinSide 2.</text>
        <dbReference type="EC" id="7.4.2.8"/>
    </reaction>
</comment>
<organism evidence="21 22">
    <name type="scientific">Caenispirillum bisanense</name>
    <dbReference type="NCBI Taxonomy" id="414052"/>
    <lineage>
        <taxon>Bacteria</taxon>
        <taxon>Pseudomonadati</taxon>
        <taxon>Pseudomonadota</taxon>
        <taxon>Alphaproteobacteria</taxon>
        <taxon>Rhodospirillales</taxon>
        <taxon>Novispirillaceae</taxon>
        <taxon>Caenispirillum</taxon>
    </lineage>
</organism>
<evidence type="ECO:0000256" key="17">
    <source>
        <dbReference type="SAM" id="MobiDB-lite"/>
    </source>
</evidence>
<dbReference type="PROSITE" id="PS51194">
    <property type="entry name" value="HELICASE_CTER"/>
    <property type="match status" value="1"/>
</dbReference>
<evidence type="ECO:0000256" key="13">
    <source>
        <dbReference type="ARBA" id="ARBA00023010"/>
    </source>
</evidence>
<dbReference type="SMART" id="SM00957">
    <property type="entry name" value="SecA_DEAD"/>
    <property type="match status" value="1"/>
</dbReference>
<feature type="domain" description="Helicase ATP-binding" evidence="18">
    <location>
        <begin position="89"/>
        <end position="247"/>
    </location>
</feature>
<dbReference type="InterPro" id="IPR014018">
    <property type="entry name" value="SecA_motor_DEAD"/>
</dbReference>
<proteinExistence type="inferred from homology"/>
<accession>A0A286GJK1</accession>
<dbReference type="EC" id="7.4.2.8" evidence="15"/>
<dbReference type="PROSITE" id="PS01312">
    <property type="entry name" value="SECA"/>
    <property type="match status" value="1"/>
</dbReference>
<comment type="cofactor">
    <cofactor evidence="1">
        <name>Zn(2+)</name>
        <dbReference type="ChEBI" id="CHEBI:29105"/>
    </cofactor>
</comment>
<dbReference type="Pfam" id="PF02810">
    <property type="entry name" value="SEC-C"/>
    <property type="match status" value="1"/>
</dbReference>
<dbReference type="CDD" id="cd18803">
    <property type="entry name" value="SF2_C_secA"/>
    <property type="match status" value="1"/>
</dbReference>